<evidence type="ECO:0000313" key="2">
    <source>
        <dbReference type="EMBL" id="ACB96617.1"/>
    </source>
</evidence>
<dbReference type="Gene3D" id="3.40.50.1110">
    <property type="entry name" value="SGNH hydrolase"/>
    <property type="match status" value="1"/>
</dbReference>
<dbReference type="GO" id="GO:0016788">
    <property type="term" value="F:hydrolase activity, acting on ester bonds"/>
    <property type="evidence" value="ECO:0007669"/>
    <property type="project" value="UniProtKB-ARBA"/>
</dbReference>
<sequence>MALIDLFFSAAPWLAHLKRRLFPIIVTTLLLLVTNAPPTFAQNNPFDWFQNLFAPQPQPMPRHAPRKPHHLDTRSIETPKPRPVHPRPIATAPSPPKPSVPVRYRVAVVGDGLGQALAQGLAEALADRPDIAILRKTRDSTGLVREDFYNWQQAAQDLLTASELETKDGAASQKIDYAVILIGSNDRQSLSEDDKTYDLLSEPWQEAYGRRIESMAEAFHAHHVPLLWVGLPIVKSDKLAVDFSAFNTLYEDMAGKAGAIFVDVWEAFADEKGDYRAFGPGIDGQITRLRTSEGLYFTEAGARKLAHFVEGEIRRAYEEKTNPAAAPTNEAPSVEPPQTITGEPSDASSGTPAPNGLAPNAALPAPPPAKPAIGPLQSLTGPVLSHGGLLAQPDTKPVVSGNSAEQFLIKGRIDAEPTPKPGQASDFSWPRQ</sequence>
<accession>B2IBJ1</accession>
<dbReference type="STRING" id="395963.Bind_3055"/>
<reference evidence="2 3" key="2">
    <citation type="journal article" date="2010" name="J. Bacteriol.">
        <title>Complete genome sequence of Beijerinckia indica subsp. indica.</title>
        <authorList>
            <person name="Tamas I."/>
            <person name="Dedysh S.N."/>
            <person name="Liesack W."/>
            <person name="Stott M.B."/>
            <person name="Alam M."/>
            <person name="Murrell J.C."/>
            <person name="Dunfield P.F."/>
        </authorList>
    </citation>
    <scope>NUCLEOTIDE SEQUENCE [LARGE SCALE GENOMIC DNA]</scope>
    <source>
        <strain evidence="3">ATCC 9039 / DSM 1715 / NCIMB 8712</strain>
    </source>
</reference>
<name>B2IBJ1_BEII9</name>
<dbReference type="EMBL" id="CP001016">
    <property type="protein sequence ID" value="ACB96617.1"/>
    <property type="molecule type" value="Genomic_DNA"/>
</dbReference>
<dbReference type="HOGENOM" id="CLU_044457_1_0_5"/>
<protein>
    <submittedName>
        <fullName evidence="2">Uncharacterized protein</fullName>
    </submittedName>
</protein>
<reference evidence="3" key="1">
    <citation type="submission" date="2008-03" db="EMBL/GenBank/DDBJ databases">
        <title>Complete sequence of chromosome of Beijerinckia indica subsp. indica ATCC 9039.</title>
        <authorList>
            <consortium name="US DOE Joint Genome Institute"/>
            <person name="Copeland A."/>
            <person name="Lucas S."/>
            <person name="Lapidus A."/>
            <person name="Glavina del Rio T."/>
            <person name="Dalin E."/>
            <person name="Tice H."/>
            <person name="Bruce D."/>
            <person name="Goodwin L."/>
            <person name="Pitluck S."/>
            <person name="LaButti K."/>
            <person name="Schmutz J."/>
            <person name="Larimer F."/>
            <person name="Land M."/>
            <person name="Hauser L."/>
            <person name="Kyrpides N."/>
            <person name="Mikhailova N."/>
            <person name="Dunfield P.F."/>
            <person name="Dedysh S.N."/>
            <person name="Liesack W."/>
            <person name="Saw J.H."/>
            <person name="Alam M."/>
            <person name="Chen Y."/>
            <person name="Murrell J.C."/>
            <person name="Richardson P."/>
        </authorList>
    </citation>
    <scope>NUCLEOTIDE SEQUENCE [LARGE SCALE GENOMIC DNA]</scope>
    <source>
        <strain evidence="3">ATCC 9039 / DSM 1715 / NCIMB 8712</strain>
    </source>
</reference>
<feature type="compositionally biased region" description="Low complexity" evidence="1">
    <location>
        <begin position="352"/>
        <end position="363"/>
    </location>
</feature>
<feature type="compositionally biased region" description="Polar residues" evidence="1">
    <location>
        <begin position="336"/>
        <end position="351"/>
    </location>
</feature>
<proteinExistence type="predicted"/>
<dbReference type="Pfam" id="PF04311">
    <property type="entry name" value="DUF459"/>
    <property type="match status" value="1"/>
</dbReference>
<feature type="compositionally biased region" description="Basic and acidic residues" evidence="1">
    <location>
        <begin position="70"/>
        <end position="80"/>
    </location>
</feature>
<dbReference type="KEGG" id="bid:Bind_3055"/>
<feature type="region of interest" description="Disordered" evidence="1">
    <location>
        <begin position="57"/>
        <end position="98"/>
    </location>
</feature>
<organism evidence="2 3">
    <name type="scientific">Beijerinckia indica subsp. indica (strain ATCC 9039 / DSM 1715 / NCIMB 8712)</name>
    <dbReference type="NCBI Taxonomy" id="395963"/>
    <lineage>
        <taxon>Bacteria</taxon>
        <taxon>Pseudomonadati</taxon>
        <taxon>Pseudomonadota</taxon>
        <taxon>Alphaproteobacteria</taxon>
        <taxon>Hyphomicrobiales</taxon>
        <taxon>Beijerinckiaceae</taxon>
        <taxon>Beijerinckia</taxon>
    </lineage>
</organism>
<dbReference type="AlphaFoldDB" id="B2IBJ1"/>
<dbReference type="SUPFAM" id="SSF52266">
    <property type="entry name" value="SGNH hydrolase"/>
    <property type="match status" value="1"/>
</dbReference>
<dbReference type="eggNOG" id="COG2845">
    <property type="taxonomic scope" value="Bacteria"/>
</dbReference>
<dbReference type="InterPro" id="IPR036514">
    <property type="entry name" value="SGNH_hydro_sf"/>
</dbReference>
<evidence type="ECO:0000256" key="1">
    <source>
        <dbReference type="SAM" id="MobiDB-lite"/>
    </source>
</evidence>
<keyword evidence="3" id="KW-1185">Reference proteome</keyword>
<dbReference type="Proteomes" id="UP000001695">
    <property type="component" value="Chromosome"/>
</dbReference>
<feature type="region of interest" description="Disordered" evidence="1">
    <location>
        <begin position="320"/>
        <end position="432"/>
    </location>
</feature>
<gene>
    <name evidence="2" type="ordered locus">Bind_3055</name>
</gene>
<dbReference type="InterPro" id="IPR007407">
    <property type="entry name" value="DUF459"/>
</dbReference>
<evidence type="ECO:0000313" key="3">
    <source>
        <dbReference type="Proteomes" id="UP000001695"/>
    </source>
</evidence>
<feature type="compositionally biased region" description="Low complexity" evidence="1">
    <location>
        <begin position="322"/>
        <end position="332"/>
    </location>
</feature>
<dbReference type="CDD" id="cd01829">
    <property type="entry name" value="SGNH_hydrolase_peri2"/>
    <property type="match status" value="1"/>
</dbReference>